<evidence type="ECO:0000313" key="3">
    <source>
        <dbReference type="EMBL" id="KZF26679.1"/>
    </source>
</evidence>
<dbReference type="FunCoup" id="A0A165JVD8">
    <property type="interactions" value="25"/>
</dbReference>
<dbReference type="Proteomes" id="UP000076632">
    <property type="component" value="Unassembled WGS sequence"/>
</dbReference>
<feature type="region of interest" description="Disordered" evidence="1">
    <location>
        <begin position="1"/>
        <end position="27"/>
    </location>
</feature>
<dbReference type="OMA" id="MVVAEEW"/>
<dbReference type="GO" id="GO:0070086">
    <property type="term" value="P:ubiquitin-dependent endocytosis"/>
    <property type="evidence" value="ECO:0007669"/>
    <property type="project" value="TreeGrafter"/>
</dbReference>
<proteinExistence type="predicted"/>
<dbReference type="OrthoDB" id="3832628at2759"/>
<dbReference type="PANTHER" id="PTHR11188">
    <property type="entry name" value="ARRESTIN DOMAIN CONTAINING PROTEIN"/>
    <property type="match status" value="1"/>
</dbReference>
<dbReference type="Gene3D" id="2.60.40.640">
    <property type="match status" value="1"/>
</dbReference>
<dbReference type="PANTHER" id="PTHR11188:SF76">
    <property type="entry name" value="PROTEIN LDB19"/>
    <property type="match status" value="1"/>
</dbReference>
<dbReference type="GO" id="GO:0030674">
    <property type="term" value="F:protein-macromolecule adaptor activity"/>
    <property type="evidence" value="ECO:0007669"/>
    <property type="project" value="TreeGrafter"/>
</dbReference>
<protein>
    <recommendedName>
        <fullName evidence="2">LDB19 N-terminal domain-containing protein</fullName>
    </recommendedName>
</protein>
<evidence type="ECO:0000313" key="4">
    <source>
        <dbReference type="Proteomes" id="UP000076632"/>
    </source>
</evidence>
<evidence type="ECO:0000259" key="2">
    <source>
        <dbReference type="Pfam" id="PF13002"/>
    </source>
</evidence>
<dbReference type="EMBL" id="KV407454">
    <property type="protein sequence ID" value="KZF26679.1"/>
    <property type="molecule type" value="Genomic_DNA"/>
</dbReference>
<dbReference type="InterPro" id="IPR014756">
    <property type="entry name" value="Ig_E-set"/>
</dbReference>
<feature type="compositionally biased region" description="Basic and acidic residues" evidence="1">
    <location>
        <begin position="390"/>
        <end position="399"/>
    </location>
</feature>
<feature type="region of interest" description="Disordered" evidence="1">
    <location>
        <begin position="362"/>
        <end position="399"/>
    </location>
</feature>
<evidence type="ECO:0000256" key="1">
    <source>
        <dbReference type="SAM" id="MobiDB-lite"/>
    </source>
</evidence>
<dbReference type="InterPro" id="IPR014752">
    <property type="entry name" value="Arrestin-like_C"/>
</dbReference>
<dbReference type="Pfam" id="PF13002">
    <property type="entry name" value="LDB19"/>
    <property type="match status" value="1"/>
</dbReference>
<keyword evidence="4" id="KW-1185">Reference proteome</keyword>
<dbReference type="InterPro" id="IPR050357">
    <property type="entry name" value="Arrestin_domain-protein"/>
</dbReference>
<dbReference type="RefSeq" id="XP_018192234.1">
    <property type="nucleotide sequence ID" value="XM_018330754.1"/>
</dbReference>
<name>A0A165JVD8_XYLHT</name>
<gene>
    <name evidence="3" type="ORF">L228DRAFT_235721</name>
</gene>
<feature type="compositionally biased region" description="Polar residues" evidence="1">
    <location>
        <begin position="10"/>
        <end position="20"/>
    </location>
</feature>
<sequence length="399" mass="44266">MDHLKRSNLAGKTSGKNSPKGSPRLIPVNPTHMEVQIESPPLVFYGTPQTSTGALFSGQIKVLVAEPEITLPQLSLRLVRVATTKRPIVSHCHDCAQQTTELTKWEILRDPTTLSHGVHSFPISYLLPGDMPATAQGPLGSIEYKLVAKTQTTAGETLNFERVLKVNRAIFPGNDKHSVRIFPPTSLTAHVTTPNVIHPIGDFPVELRVSGLTTRQKEFINRWRVRKINWRIDEHSKIVSPACLKHNHKIGGHNKGILHQDTRTIGEAELKSGWKTDFDGEGQAEMEFHAVIDPTSHPVCHLDSTEEGGLSVSHTLVVELIVAEEYCSNKTPHLATPTGSARVLRMQFDMTVTERSGLGISWDEEQPPMYEDVPASPPLYTQLTDYDGPPLDHDELERL</sequence>
<organism evidence="3 4">
    <name type="scientific">Xylona heveae (strain CBS 132557 / TC161)</name>
    <dbReference type="NCBI Taxonomy" id="1328760"/>
    <lineage>
        <taxon>Eukaryota</taxon>
        <taxon>Fungi</taxon>
        <taxon>Dikarya</taxon>
        <taxon>Ascomycota</taxon>
        <taxon>Pezizomycotina</taxon>
        <taxon>Xylonomycetes</taxon>
        <taxon>Xylonales</taxon>
        <taxon>Xylonaceae</taxon>
        <taxon>Xylona</taxon>
    </lineage>
</organism>
<dbReference type="AlphaFoldDB" id="A0A165JVD8"/>
<dbReference type="GeneID" id="28895891"/>
<dbReference type="InterPro" id="IPR024391">
    <property type="entry name" value="LDB19_N"/>
</dbReference>
<accession>A0A165JVD8</accession>
<reference evidence="3 4" key="1">
    <citation type="journal article" date="2016" name="Fungal Biol.">
        <title>The genome of Xylona heveae provides a window into fungal endophytism.</title>
        <authorList>
            <person name="Gazis R."/>
            <person name="Kuo A."/>
            <person name="Riley R."/>
            <person name="LaButti K."/>
            <person name="Lipzen A."/>
            <person name="Lin J."/>
            <person name="Amirebrahimi M."/>
            <person name="Hesse C.N."/>
            <person name="Spatafora J.W."/>
            <person name="Henrissat B."/>
            <person name="Hainaut M."/>
            <person name="Grigoriev I.V."/>
            <person name="Hibbett D.S."/>
        </authorList>
    </citation>
    <scope>NUCLEOTIDE SEQUENCE [LARGE SCALE GENOMIC DNA]</scope>
    <source>
        <strain evidence="3 4">TC161</strain>
    </source>
</reference>
<dbReference type="GO" id="GO:0005886">
    <property type="term" value="C:plasma membrane"/>
    <property type="evidence" value="ECO:0007669"/>
    <property type="project" value="TreeGrafter"/>
</dbReference>
<dbReference type="InParanoid" id="A0A165JVD8"/>
<dbReference type="STRING" id="1328760.A0A165JVD8"/>
<feature type="domain" description="LDB19 N-terminal" evidence="2">
    <location>
        <begin position="74"/>
        <end position="250"/>
    </location>
</feature>
<dbReference type="GO" id="GO:0031625">
    <property type="term" value="F:ubiquitin protein ligase binding"/>
    <property type="evidence" value="ECO:0007669"/>
    <property type="project" value="TreeGrafter"/>
</dbReference>
<dbReference type="SUPFAM" id="SSF81296">
    <property type="entry name" value="E set domains"/>
    <property type="match status" value="1"/>
</dbReference>
<dbReference type="GO" id="GO:0005829">
    <property type="term" value="C:cytosol"/>
    <property type="evidence" value="ECO:0007669"/>
    <property type="project" value="TreeGrafter"/>
</dbReference>